<proteinExistence type="predicted"/>
<keyword evidence="3" id="KW-1185">Reference proteome</keyword>
<accession>B7GE79</accession>
<dbReference type="GO" id="GO:0005737">
    <property type="term" value="C:cytoplasm"/>
    <property type="evidence" value="ECO:0007669"/>
    <property type="project" value="TreeGrafter"/>
</dbReference>
<organism evidence="2 3">
    <name type="scientific">Phaeodactylum tricornutum (strain CCAP 1055/1)</name>
    <dbReference type="NCBI Taxonomy" id="556484"/>
    <lineage>
        <taxon>Eukaryota</taxon>
        <taxon>Sar</taxon>
        <taxon>Stramenopiles</taxon>
        <taxon>Ochrophyta</taxon>
        <taxon>Bacillariophyta</taxon>
        <taxon>Bacillariophyceae</taxon>
        <taxon>Bacillariophycidae</taxon>
        <taxon>Naviculales</taxon>
        <taxon>Phaeodactylaceae</taxon>
        <taxon>Phaeodactylum</taxon>
    </lineage>
</organism>
<sequence>MMDQSVGWDHEKENVGYFHKHVEKGGLIMASRDNDEANIDLAVLSVPLAEATSTLLELCSSNNTRIVQMEGYVTAKRGFGSSFCFLDLSERGWERRPVQVMLKRQNYSPPMGADSDGNAPTFDGIFRSMLPGTYASITGVASPTRNPGEAVLLCREVDLLGLPRNPQHIRVILECTAKGLLPIASVARLYNQSAEQLQRDLECSGEGCYGKPFDSLAKMVLRSLPADERYPDLVKYKQSFRLPVAPAETYSLPESVKMATKVSVSGIKESAPPLSVEAVLSQFYESEDIDCSGSTLQLPACVHGWIQNRRRFDRNVTVLELVDSLRESDNSTTLESAPHFCQRLKCVSHPQILAVSDTMAHLLAPSAQVQIQGVVIGDKNDGAPTLWITNIRLLQASWWPSVTRFLLELVLEKRFSVPDAALALQVSESEVVEATNANALDLTARQWKAAEFSQALKLKAQEGSSVTCSTEEIFILEKYEAKCADQFPIQDVTNHVSEWLHTPVRGVVGEGKKSRSWFGWANKYWRFYKHTRIGIAHQVSEFRILDVGGGQGWLANHLAQTVPEARIQVIDIASGAVQNGAMRSRRLGLSNNNRVSYTVGDASSPNLTLWEDDFDLVVALHACGGLTDVALSHARSRQIPFVICPCCYRSNAHLQVQASSSSSSSTSSVNISRWLDVAPTTGADEYTILTRLAETQHDLVLSRRATHVVGRLRAAATERDIPNIQVSLWTFPVAFSTRNLCLVGKYR</sequence>
<dbReference type="PANTHER" id="PTHR13369:SF0">
    <property type="entry name" value="GLUTATHIONE S-TRANSFERASE C-TERMINAL DOMAIN-CONTAINING PROTEIN"/>
    <property type="match status" value="1"/>
</dbReference>
<feature type="domain" description="Methyltransferase" evidence="1">
    <location>
        <begin position="537"/>
        <end position="649"/>
    </location>
</feature>
<dbReference type="STRING" id="556484.B7GE79"/>
<evidence type="ECO:0000313" key="2">
    <source>
        <dbReference type="EMBL" id="EEC43060.1"/>
    </source>
</evidence>
<gene>
    <name evidence="2" type="ORF">PHATRDRAFT_50474</name>
</gene>
<dbReference type="Proteomes" id="UP000000759">
    <property type="component" value="Chromosome 30"/>
</dbReference>
<dbReference type="OrthoDB" id="192115at2759"/>
<dbReference type="InParanoid" id="B7GE79"/>
<dbReference type="OMA" id="CCFRSNP"/>
<dbReference type="eggNOG" id="ENOG502SA2P">
    <property type="taxonomic scope" value="Eukaryota"/>
</dbReference>
<dbReference type="PaxDb" id="2850-Phatr50474"/>
<dbReference type="EMBL" id="CM000632">
    <property type="protein sequence ID" value="EEC43060.1"/>
    <property type="molecule type" value="Genomic_DNA"/>
</dbReference>
<dbReference type="HOGENOM" id="CLU_356639_0_0_1"/>
<dbReference type="Pfam" id="PF13679">
    <property type="entry name" value="Methyltransf_32"/>
    <property type="match status" value="1"/>
</dbReference>
<protein>
    <recommendedName>
        <fullName evidence="1">Methyltransferase domain-containing protein</fullName>
    </recommendedName>
</protein>
<dbReference type="KEGG" id="pti:PHATRDRAFT_50474"/>
<reference evidence="2 3" key="1">
    <citation type="journal article" date="2008" name="Nature">
        <title>The Phaeodactylum genome reveals the evolutionary history of diatom genomes.</title>
        <authorList>
            <person name="Bowler C."/>
            <person name="Allen A.E."/>
            <person name="Badger J.H."/>
            <person name="Grimwood J."/>
            <person name="Jabbari K."/>
            <person name="Kuo A."/>
            <person name="Maheswari U."/>
            <person name="Martens C."/>
            <person name="Maumus F."/>
            <person name="Otillar R.P."/>
            <person name="Rayko E."/>
            <person name="Salamov A."/>
            <person name="Vandepoele K."/>
            <person name="Beszteri B."/>
            <person name="Gruber A."/>
            <person name="Heijde M."/>
            <person name="Katinka M."/>
            <person name="Mock T."/>
            <person name="Valentin K."/>
            <person name="Verret F."/>
            <person name="Berges J.A."/>
            <person name="Brownlee C."/>
            <person name="Cadoret J.P."/>
            <person name="Chiovitti A."/>
            <person name="Choi C.J."/>
            <person name="Coesel S."/>
            <person name="De Martino A."/>
            <person name="Detter J.C."/>
            <person name="Durkin C."/>
            <person name="Falciatore A."/>
            <person name="Fournet J."/>
            <person name="Haruta M."/>
            <person name="Huysman M.J."/>
            <person name="Jenkins B.D."/>
            <person name="Jiroutova K."/>
            <person name="Jorgensen R.E."/>
            <person name="Joubert Y."/>
            <person name="Kaplan A."/>
            <person name="Kroger N."/>
            <person name="Kroth P.G."/>
            <person name="La Roche J."/>
            <person name="Lindquist E."/>
            <person name="Lommer M."/>
            <person name="Martin-Jezequel V."/>
            <person name="Lopez P.J."/>
            <person name="Lucas S."/>
            <person name="Mangogna M."/>
            <person name="McGinnis K."/>
            <person name="Medlin L.K."/>
            <person name="Montsant A."/>
            <person name="Oudot-Le Secq M.P."/>
            <person name="Napoli C."/>
            <person name="Obornik M."/>
            <person name="Parker M.S."/>
            <person name="Petit J.L."/>
            <person name="Porcel B.M."/>
            <person name="Poulsen N."/>
            <person name="Robison M."/>
            <person name="Rychlewski L."/>
            <person name="Rynearson T.A."/>
            <person name="Schmutz J."/>
            <person name="Shapiro H."/>
            <person name="Siaut M."/>
            <person name="Stanley M."/>
            <person name="Sussman M.R."/>
            <person name="Taylor A.R."/>
            <person name="Vardi A."/>
            <person name="von Dassow P."/>
            <person name="Vyverman W."/>
            <person name="Willis A."/>
            <person name="Wyrwicz L.S."/>
            <person name="Rokhsar D.S."/>
            <person name="Weissenbach J."/>
            <person name="Armbrust E.V."/>
            <person name="Green B.R."/>
            <person name="Van de Peer Y."/>
            <person name="Grigoriev I.V."/>
        </authorList>
    </citation>
    <scope>NUCLEOTIDE SEQUENCE [LARGE SCALE GENOMIC DNA]</scope>
    <source>
        <strain evidence="2 3">CCAP 1055/1</strain>
    </source>
</reference>
<dbReference type="GeneID" id="7199272"/>
<dbReference type="CDD" id="cd02440">
    <property type="entry name" value="AdoMet_MTases"/>
    <property type="match status" value="1"/>
</dbReference>
<dbReference type="Gene3D" id="3.40.50.150">
    <property type="entry name" value="Vaccinia Virus protein VP39"/>
    <property type="match status" value="1"/>
</dbReference>
<dbReference type="PANTHER" id="PTHR13369">
    <property type="match status" value="1"/>
</dbReference>
<dbReference type="InterPro" id="IPR029063">
    <property type="entry name" value="SAM-dependent_MTases_sf"/>
</dbReference>
<dbReference type="SUPFAM" id="SSF53335">
    <property type="entry name" value="S-adenosyl-L-methionine-dependent methyltransferases"/>
    <property type="match status" value="1"/>
</dbReference>
<dbReference type="InterPro" id="IPR012340">
    <property type="entry name" value="NA-bd_OB-fold"/>
</dbReference>
<reference evidence="3" key="2">
    <citation type="submission" date="2008-08" db="EMBL/GenBank/DDBJ databases">
        <authorList>
            <consortium name="Diatom Consortium"/>
            <person name="Grigoriev I."/>
            <person name="Grimwood J."/>
            <person name="Kuo A."/>
            <person name="Otillar R.P."/>
            <person name="Salamov A."/>
            <person name="Detter J.C."/>
            <person name="Lindquist E."/>
            <person name="Shapiro H."/>
            <person name="Lucas S."/>
            <person name="Glavina del Rio T."/>
            <person name="Pitluck S."/>
            <person name="Rokhsar D."/>
            <person name="Bowler C."/>
        </authorList>
    </citation>
    <scope>GENOME REANNOTATION</scope>
    <source>
        <strain evidence="3">CCAP 1055/1</strain>
    </source>
</reference>
<name>B7GE79_PHATC</name>
<evidence type="ECO:0000259" key="1">
    <source>
        <dbReference type="Pfam" id="PF13679"/>
    </source>
</evidence>
<evidence type="ECO:0000313" key="3">
    <source>
        <dbReference type="Proteomes" id="UP000000759"/>
    </source>
</evidence>
<dbReference type="AlphaFoldDB" id="B7GE79"/>
<dbReference type="Gene3D" id="2.40.50.140">
    <property type="entry name" value="Nucleic acid-binding proteins"/>
    <property type="match status" value="1"/>
</dbReference>
<dbReference type="RefSeq" id="XP_002185391.1">
    <property type="nucleotide sequence ID" value="XM_002185355.1"/>
</dbReference>
<dbReference type="InterPro" id="IPR025714">
    <property type="entry name" value="Methyltranfer_dom"/>
</dbReference>